<dbReference type="eggNOG" id="ENOG502RJJX">
    <property type="taxonomic scope" value="Eukaryota"/>
</dbReference>
<dbReference type="Ensembl" id="ENSCSAVT00000007587.1">
    <property type="protein sequence ID" value="ENSCSAVP00000007489.1"/>
    <property type="gene ID" value="ENSCSAVG00000004475.1"/>
</dbReference>
<keyword evidence="3" id="KW-1185">Reference proteome</keyword>
<dbReference type="PANTHER" id="PTHR43223:SF2">
    <property type="entry name" value="METALLO-BETA-LACTAMASE DOMAIN-CONTAINING PROTEIN"/>
    <property type="match status" value="1"/>
</dbReference>
<dbReference type="HOGENOM" id="CLU_094808_0_0_1"/>
<dbReference type="Proteomes" id="UP000007875">
    <property type="component" value="Unassembled WGS sequence"/>
</dbReference>
<proteinExistence type="predicted"/>
<name>H2YQ81_CIOSA</name>
<dbReference type="InterPro" id="IPR001279">
    <property type="entry name" value="Metallo-B-lactamas"/>
</dbReference>
<dbReference type="CDD" id="cd07710">
    <property type="entry name" value="arylsulfatase_Sdsa1-like_MBL-fold"/>
    <property type="match status" value="1"/>
</dbReference>
<reference evidence="2" key="3">
    <citation type="submission" date="2025-09" db="UniProtKB">
        <authorList>
            <consortium name="Ensembl"/>
        </authorList>
    </citation>
    <scope>IDENTIFICATION</scope>
</reference>
<dbReference type="PANTHER" id="PTHR43223">
    <property type="entry name" value="ALKYL/ARYL-SULFATASE"/>
    <property type="match status" value="1"/>
</dbReference>
<dbReference type="AlphaFoldDB" id="H2YQ81"/>
<reference evidence="2" key="2">
    <citation type="submission" date="2025-08" db="UniProtKB">
        <authorList>
            <consortium name="Ensembl"/>
        </authorList>
    </citation>
    <scope>IDENTIFICATION</scope>
</reference>
<dbReference type="InterPro" id="IPR036866">
    <property type="entry name" value="RibonucZ/Hydroxyglut_hydro"/>
</dbReference>
<dbReference type="GO" id="GO:0018909">
    <property type="term" value="P:dodecyl sulfate metabolic process"/>
    <property type="evidence" value="ECO:0007669"/>
    <property type="project" value="InterPro"/>
</dbReference>
<evidence type="ECO:0000259" key="1">
    <source>
        <dbReference type="SMART" id="SM00849"/>
    </source>
</evidence>
<dbReference type="GO" id="GO:0018741">
    <property type="term" value="F:linear primary-alkylsulfatase activity"/>
    <property type="evidence" value="ECO:0007669"/>
    <property type="project" value="InterPro"/>
</dbReference>
<dbReference type="InterPro" id="IPR052195">
    <property type="entry name" value="Bact_Alkyl/Aryl-Sulfatase"/>
</dbReference>
<dbReference type="OMA" id="YDERATF"/>
<organism evidence="2 3">
    <name type="scientific">Ciona savignyi</name>
    <name type="common">Pacific transparent sea squirt</name>
    <dbReference type="NCBI Taxonomy" id="51511"/>
    <lineage>
        <taxon>Eukaryota</taxon>
        <taxon>Metazoa</taxon>
        <taxon>Chordata</taxon>
        <taxon>Tunicata</taxon>
        <taxon>Ascidiacea</taxon>
        <taxon>Phlebobranchia</taxon>
        <taxon>Cionidae</taxon>
        <taxon>Ciona</taxon>
    </lineage>
</organism>
<sequence length="231" mass="25803">MFQGNARVIKVTEGVYVARQFSLANMAMIEGSDGIIIIDSTASSDSALKVLEAFRNITDKPIKAIILTHFHPDHISGLNSILQSTNDHIDVYSHLLTKEELSKSLVTKQGTAKRTARQFGMLLPSTVLPDIVFTAVHPTYTYEEHLTVHIAGIKVELIHTPGETEDHTSIFLPEKNVLFPGDNLYESFPNIYPVRGEIRDVKQWISSLDHVRYLNVTYLAPSHITPVIGKE</sequence>
<dbReference type="InterPro" id="IPR044097">
    <property type="entry name" value="Bds1/SdsA1_MBL-fold"/>
</dbReference>
<dbReference type="Gene3D" id="3.60.15.30">
    <property type="entry name" value="Metallo-beta-lactamase domain"/>
    <property type="match status" value="1"/>
</dbReference>
<dbReference type="Pfam" id="PF00753">
    <property type="entry name" value="Lactamase_B"/>
    <property type="match status" value="1"/>
</dbReference>
<dbReference type="InParanoid" id="H2YQ81"/>
<reference evidence="3" key="1">
    <citation type="submission" date="2003-08" db="EMBL/GenBank/DDBJ databases">
        <authorList>
            <person name="Birren B."/>
            <person name="Nusbaum C."/>
            <person name="Abebe A."/>
            <person name="Abouelleil A."/>
            <person name="Adekoya E."/>
            <person name="Ait-zahra M."/>
            <person name="Allen N."/>
            <person name="Allen T."/>
            <person name="An P."/>
            <person name="Anderson M."/>
            <person name="Anderson S."/>
            <person name="Arachchi H."/>
            <person name="Armbruster J."/>
            <person name="Bachantsang P."/>
            <person name="Baldwin J."/>
            <person name="Barry A."/>
            <person name="Bayul T."/>
            <person name="Blitshsteyn B."/>
            <person name="Bloom T."/>
            <person name="Blye J."/>
            <person name="Boguslavskiy L."/>
            <person name="Borowsky M."/>
            <person name="Boukhgalter B."/>
            <person name="Brunache A."/>
            <person name="Butler J."/>
            <person name="Calixte N."/>
            <person name="Calvo S."/>
            <person name="Camarata J."/>
            <person name="Campo K."/>
            <person name="Chang J."/>
            <person name="Cheshatsang Y."/>
            <person name="Citroen M."/>
            <person name="Collymore A."/>
            <person name="Considine T."/>
            <person name="Cook A."/>
            <person name="Cooke P."/>
            <person name="Corum B."/>
            <person name="Cuomo C."/>
            <person name="David R."/>
            <person name="Dawoe T."/>
            <person name="Degray S."/>
            <person name="Dodge S."/>
            <person name="Dooley K."/>
            <person name="Dorje P."/>
            <person name="Dorjee K."/>
            <person name="Dorris L."/>
            <person name="Duffey N."/>
            <person name="Dupes A."/>
            <person name="Elkins T."/>
            <person name="Engels R."/>
            <person name="Erickson J."/>
            <person name="Farina A."/>
            <person name="Faro S."/>
            <person name="Ferreira P."/>
            <person name="Fischer H."/>
            <person name="Fitzgerald M."/>
            <person name="Foley K."/>
            <person name="Gage D."/>
            <person name="Galagan J."/>
            <person name="Gearin G."/>
            <person name="Gnerre S."/>
            <person name="Gnirke A."/>
            <person name="Goyette A."/>
            <person name="Graham J."/>
            <person name="Grandbois E."/>
            <person name="Gyaltsen K."/>
            <person name="Hafez N."/>
            <person name="Hagopian D."/>
            <person name="Hagos B."/>
            <person name="Hall J."/>
            <person name="Hatcher B."/>
            <person name="Heller A."/>
            <person name="Higgins H."/>
            <person name="Honan T."/>
            <person name="Horn A."/>
            <person name="Houde N."/>
            <person name="Hughes L."/>
            <person name="Hulme W."/>
            <person name="Husby E."/>
            <person name="Iliev I."/>
            <person name="Jaffe D."/>
            <person name="Jones C."/>
            <person name="Kamal M."/>
            <person name="Kamat A."/>
            <person name="Kamvysselis M."/>
            <person name="Karlsson E."/>
            <person name="Kells C."/>
            <person name="Kieu A."/>
            <person name="Kisner P."/>
            <person name="Kodira C."/>
            <person name="Kulbokas E."/>
            <person name="Labutti K."/>
            <person name="Lama D."/>
            <person name="Landers T."/>
            <person name="Leger J."/>
            <person name="Levine S."/>
            <person name="Lewis D."/>
            <person name="Lewis T."/>
            <person name="Lindblad-toh K."/>
            <person name="Liu X."/>
            <person name="Lokyitsang T."/>
            <person name="Lokyitsang Y."/>
            <person name="Lucien O."/>
            <person name="Lui A."/>
            <person name="Ma L.J."/>
            <person name="Mabbitt R."/>
            <person name="Macdonald J."/>
            <person name="Maclean C."/>
            <person name="Major J."/>
            <person name="Manning J."/>
            <person name="Marabella R."/>
            <person name="Maru K."/>
            <person name="Matthews C."/>
            <person name="Mauceli E."/>
            <person name="Mccarthy M."/>
            <person name="Mcdonough S."/>
            <person name="Mcghee T."/>
            <person name="Meldrim J."/>
            <person name="Meneus L."/>
            <person name="Mesirov J."/>
            <person name="Mihalev A."/>
            <person name="Mihova T."/>
            <person name="Mikkelsen T."/>
            <person name="Mlenga V."/>
            <person name="Moru K."/>
            <person name="Mozes J."/>
            <person name="Mulrain L."/>
            <person name="Munson G."/>
            <person name="Naylor J."/>
            <person name="Newes C."/>
            <person name="Nguyen C."/>
            <person name="Nguyen N."/>
            <person name="Nguyen T."/>
            <person name="Nicol R."/>
            <person name="Nielsen C."/>
            <person name="Nizzari M."/>
            <person name="Norbu C."/>
            <person name="Norbu N."/>
            <person name="O'donnell P."/>
            <person name="Okoawo O."/>
            <person name="O'leary S."/>
            <person name="Omotosho B."/>
            <person name="O'neill K."/>
            <person name="Osman S."/>
            <person name="Parker S."/>
            <person name="Perrin D."/>
            <person name="Phunkhang P."/>
            <person name="Piqani B."/>
            <person name="Purcell S."/>
            <person name="Rachupka T."/>
            <person name="Ramasamy U."/>
            <person name="Rameau R."/>
            <person name="Ray V."/>
            <person name="Raymond C."/>
            <person name="Retta R."/>
            <person name="Richardson S."/>
            <person name="Rise C."/>
            <person name="Rodriguez J."/>
            <person name="Rogers J."/>
            <person name="Rogov P."/>
            <person name="Rutman M."/>
            <person name="Schupbach R."/>
            <person name="Seaman C."/>
            <person name="Settipalli S."/>
            <person name="Sharpe T."/>
            <person name="Sheridan J."/>
            <person name="Sherpa N."/>
            <person name="Shi J."/>
            <person name="Smirnov S."/>
            <person name="Smith C."/>
            <person name="Sougnez C."/>
            <person name="Spencer B."/>
            <person name="Stalker J."/>
            <person name="Stange-thomann N."/>
            <person name="Stavropoulos S."/>
            <person name="Stetson K."/>
            <person name="Stone C."/>
            <person name="Stone S."/>
            <person name="Stubbs M."/>
            <person name="Talamas J."/>
            <person name="Tchuinga P."/>
            <person name="Tenzing P."/>
            <person name="Tesfaye S."/>
            <person name="Theodore J."/>
            <person name="Thoulutsang Y."/>
            <person name="Topham K."/>
            <person name="Towey S."/>
            <person name="Tsamla T."/>
            <person name="Tsomo N."/>
            <person name="Vallee D."/>
            <person name="Vassiliev H."/>
            <person name="Venkataraman V."/>
            <person name="Vinson J."/>
            <person name="Vo A."/>
            <person name="Wade C."/>
            <person name="Wang S."/>
            <person name="Wangchuk T."/>
            <person name="Wangdi T."/>
            <person name="Whittaker C."/>
            <person name="Wilkinson J."/>
            <person name="Wu Y."/>
            <person name="Wyman D."/>
            <person name="Yadav S."/>
            <person name="Yang S."/>
            <person name="Yang X."/>
            <person name="Yeager S."/>
            <person name="Yee E."/>
            <person name="Young G."/>
            <person name="Zainoun J."/>
            <person name="Zembeck L."/>
            <person name="Zimmer A."/>
            <person name="Zody M."/>
            <person name="Lander E."/>
        </authorList>
    </citation>
    <scope>NUCLEOTIDE SEQUENCE [LARGE SCALE GENOMIC DNA]</scope>
</reference>
<dbReference type="SMART" id="SM00849">
    <property type="entry name" value="Lactamase_B"/>
    <property type="match status" value="1"/>
</dbReference>
<evidence type="ECO:0000313" key="3">
    <source>
        <dbReference type="Proteomes" id="UP000007875"/>
    </source>
</evidence>
<dbReference type="SUPFAM" id="SSF56281">
    <property type="entry name" value="Metallo-hydrolase/oxidoreductase"/>
    <property type="match status" value="1"/>
</dbReference>
<accession>H2YQ81</accession>
<protein>
    <recommendedName>
        <fullName evidence="1">Metallo-beta-lactamase domain-containing protein</fullName>
    </recommendedName>
</protein>
<dbReference type="GeneTree" id="ENSGT00390000001710"/>
<feature type="domain" description="Metallo-beta-lactamase" evidence="1">
    <location>
        <begin position="23"/>
        <end position="223"/>
    </location>
</feature>
<evidence type="ECO:0000313" key="2">
    <source>
        <dbReference type="Ensembl" id="ENSCSAVP00000007489.1"/>
    </source>
</evidence>